<evidence type="ECO:0000313" key="1">
    <source>
        <dbReference type="EMBL" id="KPL87043.1"/>
    </source>
</evidence>
<protein>
    <submittedName>
        <fullName evidence="1">Uncharacterized protein</fullName>
    </submittedName>
</protein>
<accession>A0A0P6YU24</accession>
<dbReference type="EMBL" id="LGKP01000019">
    <property type="protein sequence ID" value="KPL87043.1"/>
    <property type="molecule type" value="Genomic_DNA"/>
</dbReference>
<evidence type="ECO:0000313" key="2">
    <source>
        <dbReference type="Proteomes" id="UP000050277"/>
    </source>
</evidence>
<dbReference type="AlphaFoldDB" id="A0A0P6YU24"/>
<dbReference type="Proteomes" id="UP000050277">
    <property type="component" value="Unassembled WGS sequence"/>
</dbReference>
<gene>
    <name evidence="1" type="ORF">SE18_11155</name>
</gene>
<proteinExistence type="predicted"/>
<sequence>MQLSMLEQMSTQSLYDLRAQHRKNLSILAQQAGQWGAGSVPPETQAQISQTQAMLEQINLVLGQRGHSNQSDPARGASLQTVLEHYRQQAPVQNTGTVNLNNSSVYGVVTGVNTGTITVNQHTGQTSSSLQQAAQMIQHLLPMARSQRSPFRHALSDAELTISDALSAQRNGNDPQPLMQQARADLQAFSEYPEIQQVLGLLR</sequence>
<organism evidence="1 2">
    <name type="scientific">Herpetosiphon geysericola</name>
    <dbReference type="NCBI Taxonomy" id="70996"/>
    <lineage>
        <taxon>Bacteria</taxon>
        <taxon>Bacillati</taxon>
        <taxon>Chloroflexota</taxon>
        <taxon>Chloroflexia</taxon>
        <taxon>Herpetosiphonales</taxon>
        <taxon>Herpetosiphonaceae</taxon>
        <taxon>Herpetosiphon</taxon>
    </lineage>
</organism>
<name>A0A0P6YU24_9CHLR</name>
<comment type="caution">
    <text evidence="1">The sequence shown here is derived from an EMBL/GenBank/DDBJ whole genome shotgun (WGS) entry which is preliminary data.</text>
</comment>
<keyword evidence="2" id="KW-1185">Reference proteome</keyword>
<reference evidence="1 2" key="1">
    <citation type="submission" date="2015-07" db="EMBL/GenBank/DDBJ databases">
        <title>Whole genome sequence of Herpetosiphon geysericola DSM 7119.</title>
        <authorList>
            <person name="Hemp J."/>
            <person name="Ward L.M."/>
            <person name="Pace L.A."/>
            <person name="Fischer W.W."/>
        </authorList>
    </citation>
    <scope>NUCLEOTIDE SEQUENCE [LARGE SCALE GENOMIC DNA]</scope>
    <source>
        <strain evidence="1 2">DSM 7119</strain>
    </source>
</reference>
<dbReference type="RefSeq" id="WP_054534534.1">
    <property type="nucleotide sequence ID" value="NZ_LGKP01000019.1"/>
</dbReference>
<dbReference type="OrthoDB" id="9822417at2"/>